<keyword evidence="1 4" id="KW-0489">Methyltransferase</keyword>
<dbReference type="Pfam" id="PF05958">
    <property type="entry name" value="tRNA_U5-meth_tr"/>
    <property type="match status" value="1"/>
</dbReference>
<feature type="active site" evidence="5">
    <location>
        <position position="433"/>
    </location>
</feature>
<dbReference type="InterPro" id="IPR030390">
    <property type="entry name" value="MeTrfase_TrmA_AS"/>
</dbReference>
<dbReference type="InterPro" id="IPR012340">
    <property type="entry name" value="NA-bd_OB-fold"/>
</dbReference>
<gene>
    <name evidence="7" type="ORF">SAMN02910429_01493</name>
</gene>
<sequence>MKKGTKTQGIVERIDFPNKGIVFTEEGEKVIVKNTIPGQKVEFVVNKVRRGKAEGRLMEVVEKSPLEEACDCPHFGICGGCVYKSLPYEKQLDLKVNQVKKLVEDAVKDKCEYEFLPAISSPLQNEYRNKMEFTFGDEYLDGPLALGMHKRGSFYDIVPVKECKIMDEDFRTILKVVTKYFDEKGVSFYHRMRHEGYLRHLLVRKATKTGEILVDLITSTQIEKLPVNEKELLEGFAKVLLKEEYKGTIKGILHTKNDSLADVVKDEGTETLFGDNFFYEEIMGLKFKISPFSFFQTNSLGAEVLYQTAREFISDSVSNGDSKDEALNEVLSDKVIFDLYSGTGTIAQMMSPVAQKVVGVEIVEEAVEAAKDNAKLNNINNCEFIAGDVLKVIDNIEEKPNYIILDPPRDGIHPKAIEKIIDYGVDHMVYISCKPTSLARDLEILLARGYKVDKIRCVDMFPFTANIETVALLQRVN</sequence>
<dbReference type="NCBIfam" id="TIGR00479">
    <property type="entry name" value="rumA"/>
    <property type="match status" value="1"/>
</dbReference>
<feature type="binding site" evidence="4">
    <location>
        <position position="406"/>
    </location>
    <ligand>
        <name>S-adenosyl-L-methionine</name>
        <dbReference type="ChEBI" id="CHEBI:59789"/>
    </ligand>
</feature>
<feature type="binding site" evidence="4">
    <location>
        <position position="361"/>
    </location>
    <ligand>
        <name>S-adenosyl-L-methionine</name>
        <dbReference type="ChEBI" id="CHEBI:59789"/>
    </ligand>
</feature>
<feature type="binding site" evidence="4">
    <location>
        <position position="296"/>
    </location>
    <ligand>
        <name>S-adenosyl-L-methionine</name>
        <dbReference type="ChEBI" id="CHEBI:59789"/>
    </ligand>
</feature>
<dbReference type="GO" id="GO:0006396">
    <property type="term" value="P:RNA processing"/>
    <property type="evidence" value="ECO:0007669"/>
    <property type="project" value="InterPro"/>
</dbReference>
<dbReference type="GO" id="GO:0008173">
    <property type="term" value="F:RNA methyltransferase activity"/>
    <property type="evidence" value="ECO:0007669"/>
    <property type="project" value="InterPro"/>
</dbReference>
<evidence type="ECO:0000313" key="7">
    <source>
        <dbReference type="EMBL" id="SER92403.1"/>
    </source>
</evidence>
<dbReference type="SUPFAM" id="SSF50249">
    <property type="entry name" value="Nucleic acid-binding proteins"/>
    <property type="match status" value="1"/>
</dbReference>
<keyword evidence="2 4" id="KW-0808">Transferase</keyword>
<dbReference type="InterPro" id="IPR002792">
    <property type="entry name" value="TRAM_dom"/>
</dbReference>
<name>A0A1H9T751_9FIRM</name>
<dbReference type="EMBL" id="FOGW01000014">
    <property type="protein sequence ID" value="SER92403.1"/>
    <property type="molecule type" value="Genomic_DNA"/>
</dbReference>
<evidence type="ECO:0000313" key="8">
    <source>
        <dbReference type="Proteomes" id="UP000182471"/>
    </source>
</evidence>
<protein>
    <submittedName>
        <fullName evidence="7">23S rRNA (Uracil-5-)-methyltransferase RumA</fullName>
    </submittedName>
</protein>
<dbReference type="Gene3D" id="3.40.50.150">
    <property type="entry name" value="Vaccinia Virus protein VP39"/>
    <property type="match status" value="1"/>
</dbReference>
<dbReference type="PROSITE" id="PS51687">
    <property type="entry name" value="SAM_MT_RNA_M5U"/>
    <property type="match status" value="1"/>
</dbReference>
<dbReference type="AlphaFoldDB" id="A0A1H9T751"/>
<evidence type="ECO:0000256" key="2">
    <source>
        <dbReference type="ARBA" id="ARBA00022679"/>
    </source>
</evidence>
<organism evidence="7 8">
    <name type="scientific">Lachnobacterium bovis</name>
    <dbReference type="NCBI Taxonomy" id="140626"/>
    <lineage>
        <taxon>Bacteria</taxon>
        <taxon>Bacillati</taxon>
        <taxon>Bacillota</taxon>
        <taxon>Clostridia</taxon>
        <taxon>Lachnospirales</taxon>
        <taxon>Lachnospiraceae</taxon>
        <taxon>Lachnobacterium</taxon>
    </lineage>
</organism>
<evidence type="ECO:0000256" key="1">
    <source>
        <dbReference type="ARBA" id="ARBA00022603"/>
    </source>
</evidence>
<reference evidence="8" key="1">
    <citation type="submission" date="2016-10" db="EMBL/GenBank/DDBJ databases">
        <authorList>
            <person name="Varghese N."/>
            <person name="Submissions S."/>
        </authorList>
    </citation>
    <scope>NUCLEOTIDE SEQUENCE [LARGE SCALE GENOMIC DNA]</scope>
    <source>
        <strain evidence="8">S1b</strain>
    </source>
</reference>
<evidence type="ECO:0000256" key="3">
    <source>
        <dbReference type="ARBA" id="ARBA00022691"/>
    </source>
</evidence>
<dbReference type="GO" id="GO:0032259">
    <property type="term" value="P:methylation"/>
    <property type="evidence" value="ECO:0007669"/>
    <property type="project" value="UniProtKB-KW"/>
</dbReference>
<accession>A0A1H9T751</accession>
<dbReference type="Proteomes" id="UP000182471">
    <property type="component" value="Unassembled WGS sequence"/>
</dbReference>
<dbReference type="Gene3D" id="2.40.50.1070">
    <property type="match status" value="1"/>
</dbReference>
<dbReference type="RefSeq" id="WP_022750479.1">
    <property type="nucleotide sequence ID" value="NZ_FOGW01000014.1"/>
</dbReference>
<dbReference type="SUPFAM" id="SSF53335">
    <property type="entry name" value="S-adenosyl-L-methionine-dependent methyltransferases"/>
    <property type="match status" value="1"/>
</dbReference>
<dbReference type="PANTHER" id="PTHR11061:SF30">
    <property type="entry name" value="TRNA (URACIL(54)-C(5))-METHYLTRANSFERASE"/>
    <property type="match status" value="1"/>
</dbReference>
<feature type="binding site" evidence="4">
    <location>
        <position position="340"/>
    </location>
    <ligand>
        <name>S-adenosyl-L-methionine</name>
        <dbReference type="ChEBI" id="CHEBI:59789"/>
    </ligand>
</feature>
<dbReference type="Gene3D" id="2.40.50.140">
    <property type="entry name" value="Nucleic acid-binding proteins"/>
    <property type="match status" value="1"/>
</dbReference>
<proteinExistence type="inferred from homology"/>
<dbReference type="OrthoDB" id="9804590at2"/>
<evidence type="ECO:0000256" key="5">
    <source>
        <dbReference type="PROSITE-ProRule" id="PRU10015"/>
    </source>
</evidence>
<dbReference type="PROSITE" id="PS01230">
    <property type="entry name" value="TRMA_1"/>
    <property type="match status" value="1"/>
</dbReference>
<evidence type="ECO:0000259" key="6">
    <source>
        <dbReference type="PROSITE" id="PS50926"/>
    </source>
</evidence>
<dbReference type="InterPro" id="IPR029063">
    <property type="entry name" value="SAM-dependent_MTases_sf"/>
</dbReference>
<keyword evidence="3 4" id="KW-0949">S-adenosyl-L-methionine</keyword>
<dbReference type="CDD" id="cd02440">
    <property type="entry name" value="AdoMet_MTases"/>
    <property type="match status" value="1"/>
</dbReference>
<comment type="similarity">
    <text evidence="4">Belongs to the class I-like SAM-binding methyltransferase superfamily. RNA M5U methyltransferase family.</text>
</comment>
<dbReference type="PROSITE" id="PS50926">
    <property type="entry name" value="TRAM"/>
    <property type="match status" value="1"/>
</dbReference>
<dbReference type="InterPro" id="IPR010280">
    <property type="entry name" value="U5_MeTrfase_fam"/>
</dbReference>
<keyword evidence="8" id="KW-1185">Reference proteome</keyword>
<feature type="domain" description="TRAM" evidence="6">
    <location>
        <begin position="1"/>
        <end position="59"/>
    </location>
</feature>
<feature type="active site" description="Nucleophile" evidence="4">
    <location>
        <position position="433"/>
    </location>
</feature>
<evidence type="ECO:0000256" key="4">
    <source>
        <dbReference type="PROSITE-ProRule" id="PRU01024"/>
    </source>
</evidence>
<dbReference type="PANTHER" id="PTHR11061">
    <property type="entry name" value="RNA M5U METHYLTRANSFERASE"/>
    <property type="match status" value="1"/>
</dbReference>